<dbReference type="EMBL" id="VSSQ01029029">
    <property type="protein sequence ID" value="MPM78984.1"/>
    <property type="molecule type" value="Genomic_DNA"/>
</dbReference>
<name>A0A645CQ27_9ZZZZ</name>
<dbReference type="AlphaFoldDB" id="A0A645CQ27"/>
<evidence type="ECO:0000256" key="1">
    <source>
        <dbReference type="SAM" id="MobiDB-lite"/>
    </source>
</evidence>
<accession>A0A645CQ27</accession>
<comment type="caution">
    <text evidence="2">The sequence shown here is derived from an EMBL/GenBank/DDBJ whole genome shotgun (WGS) entry which is preliminary data.</text>
</comment>
<organism evidence="2">
    <name type="scientific">bioreactor metagenome</name>
    <dbReference type="NCBI Taxonomy" id="1076179"/>
    <lineage>
        <taxon>unclassified sequences</taxon>
        <taxon>metagenomes</taxon>
        <taxon>ecological metagenomes</taxon>
    </lineage>
</organism>
<evidence type="ECO:0000313" key="2">
    <source>
        <dbReference type="EMBL" id="MPM78984.1"/>
    </source>
</evidence>
<feature type="region of interest" description="Disordered" evidence="1">
    <location>
        <begin position="1"/>
        <end position="23"/>
    </location>
</feature>
<sequence>MHLHAREQAWRQHPVGVGQARAQTHGARARLELVVAEVQRARMGKTAVADQGDTHRAALAGQAGQTCLLVAQKAVLVGIEIRIHRVLRDQGGQHALVGLGHIAHGEQGAAGTARDGRAHLGEVELQPGGGQLGLGRTHLGRGLGQRCGPRVGFLARDRILGHQLARALVLRLRQSGSGTRAFELGLGAGQGRAIGPLVDHEQQLAFLHLLALGEGDALDIARHARAQLHRLHGLDAAVELVPGAYGLQGDLGHLHLGRGRRAVAGMGIARAGAAAAGEQGQRREASGQQQGPQRRRGMD</sequence>
<proteinExistence type="predicted"/>
<feature type="region of interest" description="Disordered" evidence="1">
    <location>
        <begin position="273"/>
        <end position="299"/>
    </location>
</feature>
<feature type="compositionally biased region" description="Basic and acidic residues" evidence="1">
    <location>
        <begin position="1"/>
        <end position="10"/>
    </location>
</feature>
<reference evidence="2" key="1">
    <citation type="submission" date="2019-08" db="EMBL/GenBank/DDBJ databases">
        <authorList>
            <person name="Kucharzyk K."/>
            <person name="Murdoch R.W."/>
            <person name="Higgins S."/>
            <person name="Loffler F."/>
        </authorList>
    </citation>
    <scope>NUCLEOTIDE SEQUENCE</scope>
</reference>
<gene>
    <name evidence="2" type="ORF">SDC9_125999</name>
</gene>
<protein>
    <submittedName>
        <fullName evidence="2">Uncharacterized protein</fullName>
    </submittedName>
</protein>